<dbReference type="SUPFAM" id="SSF52833">
    <property type="entry name" value="Thioredoxin-like"/>
    <property type="match status" value="1"/>
</dbReference>
<keyword evidence="2" id="KW-1185">Reference proteome</keyword>
<dbReference type="Pfam" id="PF05768">
    <property type="entry name" value="Glrx-like"/>
    <property type="match status" value="1"/>
</dbReference>
<reference evidence="1 2" key="1">
    <citation type="submission" date="2023-07" db="EMBL/GenBank/DDBJ databases">
        <title>Genomic Encyclopedia of Type Strains, Phase IV (KMG-IV): sequencing the most valuable type-strain genomes for metagenomic binning, comparative biology and taxonomic classification.</title>
        <authorList>
            <person name="Goeker M."/>
        </authorList>
    </citation>
    <scope>NUCLEOTIDE SEQUENCE [LARGE SCALE GENOMIC DNA]</scope>
    <source>
        <strain evidence="1 2">DSM 19092</strain>
    </source>
</reference>
<dbReference type="EMBL" id="JAUSTR010000002">
    <property type="protein sequence ID" value="MDQ0161999.1"/>
    <property type="molecule type" value="Genomic_DNA"/>
</dbReference>
<evidence type="ECO:0000313" key="2">
    <source>
        <dbReference type="Proteomes" id="UP001225646"/>
    </source>
</evidence>
<organism evidence="1 2">
    <name type="scientific">Aeribacillus alveayuensis</name>
    <dbReference type="NCBI Taxonomy" id="279215"/>
    <lineage>
        <taxon>Bacteria</taxon>
        <taxon>Bacillati</taxon>
        <taxon>Bacillota</taxon>
        <taxon>Bacilli</taxon>
        <taxon>Bacillales</taxon>
        <taxon>Bacillaceae</taxon>
        <taxon>Aeribacillus</taxon>
    </lineage>
</organism>
<dbReference type="Gene3D" id="3.40.30.10">
    <property type="entry name" value="Glutaredoxin"/>
    <property type="match status" value="1"/>
</dbReference>
<protein>
    <submittedName>
        <fullName evidence="1">Glutaredoxin</fullName>
    </submittedName>
</protein>
<dbReference type="Proteomes" id="UP001225646">
    <property type="component" value="Unassembled WGS sequence"/>
</dbReference>
<dbReference type="InterPro" id="IPR036249">
    <property type="entry name" value="Thioredoxin-like_sf"/>
</dbReference>
<comment type="caution">
    <text evidence="1">The sequence shown here is derived from an EMBL/GenBank/DDBJ whole genome shotgun (WGS) entry which is preliminary data.</text>
</comment>
<sequence length="83" mass="9860">MKEIVVYSKHGCPLCDEAIEIIKDLQEEFPLQMKEIDIYEDDHLLERYQLMIPVVEMDGEMIAYGKVDKNFIRKRLLKETVID</sequence>
<evidence type="ECO:0000313" key="1">
    <source>
        <dbReference type="EMBL" id="MDQ0161999.1"/>
    </source>
</evidence>
<accession>A0ABT9VM10</accession>
<dbReference type="InterPro" id="IPR052565">
    <property type="entry name" value="Glutaredoxin-like_YDR286C"/>
</dbReference>
<dbReference type="InterPro" id="IPR008554">
    <property type="entry name" value="Glutaredoxin-like"/>
</dbReference>
<gene>
    <name evidence="1" type="ORF">J2S06_001073</name>
</gene>
<dbReference type="PANTHER" id="PTHR33558">
    <property type="entry name" value="GLUTAREDOXIN-LIKE PROTEIN C5ORF63 HOMOLOG"/>
    <property type="match status" value="1"/>
</dbReference>
<name>A0ABT9VM10_9BACI</name>
<dbReference type="PANTHER" id="PTHR33558:SF1">
    <property type="entry name" value="GLUTAREDOXIN-LIKE PROTEIN C5ORF63 HOMOLOG"/>
    <property type="match status" value="1"/>
</dbReference>
<proteinExistence type="predicted"/>
<dbReference type="RefSeq" id="WP_419151561.1">
    <property type="nucleotide sequence ID" value="NZ_JAUSTR010000002.1"/>
</dbReference>